<reference evidence="2" key="2">
    <citation type="journal article" date="2023" name="Commun. Biol.">
        <title>Intrasexual cuticular hydrocarbon dimorphism in a wasp sheds light on hydrocarbon biosynthesis genes in Hymenoptera.</title>
        <authorList>
            <person name="Moris V.C."/>
            <person name="Podsiadlowski L."/>
            <person name="Martin S."/>
            <person name="Oeyen J.P."/>
            <person name="Donath A."/>
            <person name="Petersen M."/>
            <person name="Wilbrandt J."/>
            <person name="Misof B."/>
            <person name="Liedtke D."/>
            <person name="Thamm M."/>
            <person name="Scheiner R."/>
            <person name="Schmitt T."/>
            <person name="Niehuis O."/>
        </authorList>
    </citation>
    <scope>NUCLEOTIDE SEQUENCE</scope>
    <source>
        <strain evidence="2">GBR_01_08_01A</strain>
    </source>
</reference>
<feature type="compositionally biased region" description="Polar residues" evidence="1">
    <location>
        <begin position="93"/>
        <end position="106"/>
    </location>
</feature>
<accession>A0AAD9REA9</accession>
<evidence type="ECO:0000313" key="2">
    <source>
        <dbReference type="EMBL" id="KAK2578141.1"/>
    </source>
</evidence>
<evidence type="ECO:0000313" key="3">
    <source>
        <dbReference type="Proteomes" id="UP001258017"/>
    </source>
</evidence>
<comment type="caution">
    <text evidence="2">The sequence shown here is derived from an EMBL/GenBank/DDBJ whole genome shotgun (WGS) entry which is preliminary data.</text>
</comment>
<dbReference type="AlphaFoldDB" id="A0AAD9REA9"/>
<name>A0AAD9REA9_9HYME</name>
<dbReference type="EMBL" id="JAIFRP010000539">
    <property type="protein sequence ID" value="KAK2578141.1"/>
    <property type="molecule type" value="Genomic_DNA"/>
</dbReference>
<protein>
    <submittedName>
        <fullName evidence="2">Uncharacterized protein</fullName>
    </submittedName>
</protein>
<dbReference type="Proteomes" id="UP001258017">
    <property type="component" value="Unassembled WGS sequence"/>
</dbReference>
<organism evidence="2 3">
    <name type="scientific">Odynerus spinipes</name>
    <dbReference type="NCBI Taxonomy" id="1348599"/>
    <lineage>
        <taxon>Eukaryota</taxon>
        <taxon>Metazoa</taxon>
        <taxon>Ecdysozoa</taxon>
        <taxon>Arthropoda</taxon>
        <taxon>Hexapoda</taxon>
        <taxon>Insecta</taxon>
        <taxon>Pterygota</taxon>
        <taxon>Neoptera</taxon>
        <taxon>Endopterygota</taxon>
        <taxon>Hymenoptera</taxon>
        <taxon>Apocrita</taxon>
        <taxon>Aculeata</taxon>
        <taxon>Vespoidea</taxon>
        <taxon>Vespidae</taxon>
        <taxon>Eumeninae</taxon>
        <taxon>Odynerus</taxon>
    </lineage>
</organism>
<reference evidence="2" key="1">
    <citation type="submission" date="2021-08" db="EMBL/GenBank/DDBJ databases">
        <authorList>
            <person name="Misof B."/>
            <person name="Oliver O."/>
            <person name="Podsiadlowski L."/>
            <person name="Donath A."/>
            <person name="Peters R."/>
            <person name="Mayer C."/>
            <person name="Rust J."/>
            <person name="Gunkel S."/>
            <person name="Lesny P."/>
            <person name="Martin S."/>
            <person name="Oeyen J.P."/>
            <person name="Petersen M."/>
            <person name="Panagiotis P."/>
            <person name="Wilbrandt J."/>
            <person name="Tanja T."/>
        </authorList>
    </citation>
    <scope>NUCLEOTIDE SEQUENCE</scope>
    <source>
        <strain evidence="2">GBR_01_08_01A</strain>
        <tissue evidence="2">Thorax + abdomen</tissue>
    </source>
</reference>
<feature type="compositionally biased region" description="Basic and acidic residues" evidence="1">
    <location>
        <begin position="81"/>
        <end position="92"/>
    </location>
</feature>
<proteinExistence type="predicted"/>
<feature type="region of interest" description="Disordered" evidence="1">
    <location>
        <begin position="55"/>
        <end position="106"/>
    </location>
</feature>
<keyword evidence="3" id="KW-1185">Reference proteome</keyword>
<sequence length="106" mass="12107">MARVVSRTAGLESRVAENRLLRRVKILHGDWRRTDLDSLEKRKTLGRNVRSTPLLASPERRNGLGSYRIRRTVAPSTRPGYADERSVHHRGSEAQSGTPDLTTRRY</sequence>
<gene>
    <name evidence="2" type="ORF">KPH14_001340</name>
</gene>
<evidence type="ECO:0000256" key="1">
    <source>
        <dbReference type="SAM" id="MobiDB-lite"/>
    </source>
</evidence>